<dbReference type="AlphaFoldDB" id="A0A965ZCZ8"/>
<dbReference type="GO" id="GO:0016036">
    <property type="term" value="P:cellular response to phosphate starvation"/>
    <property type="evidence" value="ECO:0007669"/>
    <property type="project" value="TreeGrafter"/>
</dbReference>
<dbReference type="RefSeq" id="WP_166584487.1">
    <property type="nucleotide sequence ID" value="NZ_WWEO01000038.1"/>
</dbReference>
<keyword evidence="4" id="KW-0808">Transferase</keyword>
<dbReference type="SMART" id="SM00388">
    <property type="entry name" value="HisKA"/>
    <property type="match status" value="1"/>
</dbReference>
<evidence type="ECO:0000313" key="9">
    <source>
        <dbReference type="EMBL" id="NCD68460.1"/>
    </source>
</evidence>
<dbReference type="Proteomes" id="UP000638732">
    <property type="component" value="Unassembled WGS sequence"/>
</dbReference>
<evidence type="ECO:0000259" key="8">
    <source>
        <dbReference type="PROSITE" id="PS50109"/>
    </source>
</evidence>
<keyword evidence="7" id="KW-0812">Transmembrane</keyword>
<sequence>MKLQFKLALYNTLTKLAIILVTGLVILLSLENISYHHISLRLEDKKNELLGNLKSGDFDHILRKKKTFSDYNILRDDYIILKEIQHQTITTVIDTFTTARRTIDGSTDTYRILTCRFNYKDHTYQLEVGNTIDAVEELKKTIKGFTLIILVLALSLTLVSDLIFTKYLLNPLYGIIEHKLIRVNDPLNFDYTKVETSTHDFKLLDESINSLMKKITDMFMLEKQFIANVSHELLTPISIISSRLENILLQENLSEETENKIFASLKTLIRLKSIINSLLLISQVENNQFNKNDLVKIPEVLHEIEEELEDRLEDKEIKLTNNLQRTQLIIGNRSLMHTLLFNLINNAIKYNHQGGTIIINDKKTNGHYELEIIDSGVGMDNVQIEKAFTRFEKLDTDERESYGLGLAIVKSIAAFHQIGINVVSEKDKGTTINLKFNEDQQLH</sequence>
<keyword evidence="3" id="KW-0597">Phosphoprotein</keyword>
<protein>
    <recommendedName>
        <fullName evidence="2">histidine kinase</fullName>
        <ecNumber evidence="2">2.7.13.3</ecNumber>
    </recommendedName>
</protein>
<keyword evidence="6" id="KW-0902">Two-component regulatory system</keyword>
<evidence type="ECO:0000256" key="4">
    <source>
        <dbReference type="ARBA" id="ARBA00022679"/>
    </source>
</evidence>
<dbReference type="Pfam" id="PF00512">
    <property type="entry name" value="HisKA"/>
    <property type="match status" value="1"/>
</dbReference>
<dbReference type="EMBL" id="WWEO01000038">
    <property type="protein sequence ID" value="NCD68460.1"/>
    <property type="molecule type" value="Genomic_DNA"/>
</dbReference>
<feature type="domain" description="Histidine kinase" evidence="8">
    <location>
        <begin position="228"/>
        <end position="440"/>
    </location>
</feature>
<dbReference type="InterPro" id="IPR036097">
    <property type="entry name" value="HisK_dim/P_sf"/>
</dbReference>
<dbReference type="GO" id="GO:0000155">
    <property type="term" value="F:phosphorelay sensor kinase activity"/>
    <property type="evidence" value="ECO:0007669"/>
    <property type="project" value="InterPro"/>
</dbReference>
<evidence type="ECO:0000256" key="7">
    <source>
        <dbReference type="SAM" id="Phobius"/>
    </source>
</evidence>
<organism evidence="9 10">
    <name type="scientific">Mucilaginibacter agri</name>
    <dbReference type="NCBI Taxonomy" id="2695265"/>
    <lineage>
        <taxon>Bacteria</taxon>
        <taxon>Pseudomonadati</taxon>
        <taxon>Bacteroidota</taxon>
        <taxon>Sphingobacteriia</taxon>
        <taxon>Sphingobacteriales</taxon>
        <taxon>Sphingobacteriaceae</taxon>
        <taxon>Mucilaginibacter</taxon>
    </lineage>
</organism>
<dbReference type="EC" id="2.7.13.3" evidence="2"/>
<evidence type="ECO:0000256" key="3">
    <source>
        <dbReference type="ARBA" id="ARBA00022553"/>
    </source>
</evidence>
<dbReference type="SMART" id="SM00387">
    <property type="entry name" value="HATPase_c"/>
    <property type="match status" value="1"/>
</dbReference>
<evidence type="ECO:0000256" key="6">
    <source>
        <dbReference type="ARBA" id="ARBA00023012"/>
    </source>
</evidence>
<dbReference type="GO" id="GO:0004721">
    <property type="term" value="F:phosphoprotein phosphatase activity"/>
    <property type="evidence" value="ECO:0007669"/>
    <property type="project" value="TreeGrafter"/>
</dbReference>
<dbReference type="InterPro" id="IPR050351">
    <property type="entry name" value="BphY/WalK/GraS-like"/>
</dbReference>
<dbReference type="InterPro" id="IPR036890">
    <property type="entry name" value="HATPase_C_sf"/>
</dbReference>
<proteinExistence type="predicted"/>
<dbReference type="Gene3D" id="1.10.287.130">
    <property type="match status" value="1"/>
</dbReference>
<dbReference type="PANTHER" id="PTHR45453">
    <property type="entry name" value="PHOSPHATE REGULON SENSOR PROTEIN PHOR"/>
    <property type="match status" value="1"/>
</dbReference>
<comment type="caution">
    <text evidence="9">The sequence shown here is derived from an EMBL/GenBank/DDBJ whole genome shotgun (WGS) entry which is preliminary data.</text>
</comment>
<dbReference type="PANTHER" id="PTHR45453:SF1">
    <property type="entry name" value="PHOSPHATE REGULON SENSOR PROTEIN PHOR"/>
    <property type="match status" value="1"/>
</dbReference>
<keyword evidence="7" id="KW-1133">Transmembrane helix</keyword>
<dbReference type="InterPro" id="IPR005467">
    <property type="entry name" value="His_kinase_dom"/>
</dbReference>
<dbReference type="PROSITE" id="PS50109">
    <property type="entry name" value="HIS_KIN"/>
    <property type="match status" value="1"/>
</dbReference>
<evidence type="ECO:0000256" key="1">
    <source>
        <dbReference type="ARBA" id="ARBA00000085"/>
    </source>
</evidence>
<comment type="catalytic activity">
    <reaction evidence="1">
        <text>ATP + protein L-histidine = ADP + protein N-phospho-L-histidine.</text>
        <dbReference type="EC" id="2.7.13.3"/>
    </reaction>
</comment>
<dbReference type="InterPro" id="IPR003594">
    <property type="entry name" value="HATPase_dom"/>
</dbReference>
<dbReference type="Gene3D" id="3.30.565.10">
    <property type="entry name" value="Histidine kinase-like ATPase, C-terminal domain"/>
    <property type="match status" value="1"/>
</dbReference>
<gene>
    <name evidence="9" type="ORF">GSY63_03740</name>
</gene>
<dbReference type="Pfam" id="PF02518">
    <property type="entry name" value="HATPase_c"/>
    <property type="match status" value="1"/>
</dbReference>
<dbReference type="SUPFAM" id="SSF55874">
    <property type="entry name" value="ATPase domain of HSP90 chaperone/DNA topoisomerase II/histidine kinase"/>
    <property type="match status" value="1"/>
</dbReference>
<dbReference type="CDD" id="cd00082">
    <property type="entry name" value="HisKA"/>
    <property type="match status" value="1"/>
</dbReference>
<evidence type="ECO:0000256" key="5">
    <source>
        <dbReference type="ARBA" id="ARBA00022777"/>
    </source>
</evidence>
<dbReference type="InterPro" id="IPR003661">
    <property type="entry name" value="HisK_dim/P_dom"/>
</dbReference>
<accession>A0A965ZCZ8</accession>
<evidence type="ECO:0000256" key="2">
    <source>
        <dbReference type="ARBA" id="ARBA00012438"/>
    </source>
</evidence>
<reference evidence="9" key="1">
    <citation type="submission" date="2020-01" db="EMBL/GenBank/DDBJ databases">
        <authorList>
            <person name="Seo Y.L."/>
        </authorList>
    </citation>
    <scope>NUCLEOTIDE SEQUENCE</scope>
    <source>
        <strain evidence="9">R11</strain>
    </source>
</reference>
<dbReference type="CDD" id="cd00075">
    <property type="entry name" value="HATPase"/>
    <property type="match status" value="1"/>
</dbReference>
<dbReference type="GO" id="GO:0005886">
    <property type="term" value="C:plasma membrane"/>
    <property type="evidence" value="ECO:0007669"/>
    <property type="project" value="TreeGrafter"/>
</dbReference>
<keyword evidence="10" id="KW-1185">Reference proteome</keyword>
<reference evidence="9" key="2">
    <citation type="submission" date="2020-10" db="EMBL/GenBank/DDBJ databases">
        <title>Mucilaginibacter sp. nov., isolated from soil.</title>
        <authorList>
            <person name="Jeon C.O."/>
        </authorList>
    </citation>
    <scope>NUCLEOTIDE SEQUENCE</scope>
    <source>
        <strain evidence="9">R11</strain>
    </source>
</reference>
<keyword evidence="5 9" id="KW-0418">Kinase</keyword>
<dbReference type="SUPFAM" id="SSF47384">
    <property type="entry name" value="Homodimeric domain of signal transducing histidine kinase"/>
    <property type="match status" value="1"/>
</dbReference>
<name>A0A965ZCZ8_9SPHI</name>
<feature type="transmembrane region" description="Helical" evidence="7">
    <location>
        <begin position="12"/>
        <end position="30"/>
    </location>
</feature>
<evidence type="ECO:0000313" key="10">
    <source>
        <dbReference type="Proteomes" id="UP000638732"/>
    </source>
</evidence>
<keyword evidence="7" id="KW-0472">Membrane</keyword>